<feature type="transmembrane region" description="Helical" evidence="3">
    <location>
        <begin position="43"/>
        <end position="67"/>
    </location>
</feature>
<accession>A0A1M7C8M5</accession>
<dbReference type="InterPro" id="IPR050216">
    <property type="entry name" value="LRR_domain-containing"/>
</dbReference>
<keyword evidence="3" id="KW-0472">Membrane</keyword>
<dbReference type="AlphaFoldDB" id="A0A1M7C8M5"/>
<proteinExistence type="predicted"/>
<dbReference type="Proteomes" id="UP000184028">
    <property type="component" value="Unassembled WGS sequence"/>
</dbReference>
<gene>
    <name evidence="4" type="ORF">SAMN05444484_10262</name>
</gene>
<feature type="transmembrane region" description="Helical" evidence="3">
    <location>
        <begin position="145"/>
        <end position="167"/>
    </location>
</feature>
<dbReference type="PROSITE" id="PS51450">
    <property type="entry name" value="LRR"/>
    <property type="match status" value="2"/>
</dbReference>
<evidence type="ECO:0000313" key="5">
    <source>
        <dbReference type="Proteomes" id="UP000184028"/>
    </source>
</evidence>
<keyword evidence="2" id="KW-0677">Repeat</keyword>
<organism evidence="4 5">
    <name type="scientific">Flavobacterium chilense</name>
    <dbReference type="NCBI Taxonomy" id="946677"/>
    <lineage>
        <taxon>Bacteria</taxon>
        <taxon>Pseudomonadati</taxon>
        <taxon>Bacteroidota</taxon>
        <taxon>Flavobacteriia</taxon>
        <taxon>Flavobacteriales</taxon>
        <taxon>Flavobacteriaceae</taxon>
        <taxon>Flavobacterium</taxon>
    </lineage>
</organism>
<dbReference type="Pfam" id="PF12799">
    <property type="entry name" value="LRR_4"/>
    <property type="match status" value="1"/>
</dbReference>
<evidence type="ECO:0000256" key="3">
    <source>
        <dbReference type="SAM" id="Phobius"/>
    </source>
</evidence>
<reference evidence="5" key="1">
    <citation type="submission" date="2016-11" db="EMBL/GenBank/DDBJ databases">
        <authorList>
            <person name="Varghese N."/>
            <person name="Submissions S."/>
        </authorList>
    </citation>
    <scope>NUCLEOTIDE SEQUENCE [LARGE SCALE GENOMIC DNA]</scope>
    <source>
        <strain evidence="5">DSM 24724</strain>
    </source>
</reference>
<feature type="transmembrane region" description="Helical" evidence="3">
    <location>
        <begin position="111"/>
        <end position="133"/>
    </location>
</feature>
<dbReference type="RefSeq" id="WP_162268784.1">
    <property type="nucleotide sequence ID" value="NZ_FRBT01000002.1"/>
</dbReference>
<dbReference type="STRING" id="946677.SAMN05444484_10262"/>
<dbReference type="EMBL" id="FRBT01000002">
    <property type="protein sequence ID" value="SHL63537.1"/>
    <property type="molecule type" value="Genomic_DNA"/>
</dbReference>
<keyword evidence="1" id="KW-0433">Leucine-rich repeat</keyword>
<dbReference type="InterPro" id="IPR032675">
    <property type="entry name" value="LRR_dom_sf"/>
</dbReference>
<dbReference type="Gene3D" id="3.80.10.10">
    <property type="entry name" value="Ribonuclease Inhibitor"/>
    <property type="match status" value="1"/>
</dbReference>
<dbReference type="InterPro" id="IPR025875">
    <property type="entry name" value="Leu-rich_rpt_4"/>
</dbReference>
<feature type="transmembrane region" description="Helical" evidence="3">
    <location>
        <begin position="79"/>
        <end position="99"/>
    </location>
</feature>
<sequence>MSLIFLGGLTPAGYGFTGLLLLSFLLAYFWLKSSGKESKSGCISVGFTTLIIWFILLFPASFTFSIIENGNTTAKIGLLIFWVLVLALILYFVFAKNTTNVKKLIFTIFKYLLYIIFLGLFLTLFFGMAYYVYQRLFTTEKNEDPIWVAFLCIFFVAVLILAGFGLLSRNKEEDKKEKSTFYDLEAAKVKPDLVVELDLSNKKLSQFPEEILQFRNLKFLVLSQNEIHEIPLEINKLQKLIGLDLSHNPISDIERNKIRKLLSHEVEIVF</sequence>
<keyword evidence="5" id="KW-1185">Reference proteome</keyword>
<keyword evidence="3" id="KW-1133">Transmembrane helix</keyword>
<protein>
    <submittedName>
        <fullName evidence="4">Leucine Rich repeat-containing protein</fullName>
    </submittedName>
</protein>
<keyword evidence="3" id="KW-0812">Transmembrane</keyword>
<evidence type="ECO:0000256" key="2">
    <source>
        <dbReference type="ARBA" id="ARBA00022737"/>
    </source>
</evidence>
<name>A0A1M7C8M5_9FLAO</name>
<dbReference type="PANTHER" id="PTHR48051">
    <property type="match status" value="1"/>
</dbReference>
<dbReference type="SUPFAM" id="SSF52075">
    <property type="entry name" value="Outer arm dynein light chain 1"/>
    <property type="match status" value="1"/>
</dbReference>
<evidence type="ECO:0000313" key="4">
    <source>
        <dbReference type="EMBL" id="SHL63537.1"/>
    </source>
</evidence>
<dbReference type="InterPro" id="IPR001611">
    <property type="entry name" value="Leu-rich_rpt"/>
</dbReference>
<dbReference type="GO" id="GO:0005737">
    <property type="term" value="C:cytoplasm"/>
    <property type="evidence" value="ECO:0007669"/>
    <property type="project" value="TreeGrafter"/>
</dbReference>
<feature type="transmembrane region" description="Helical" evidence="3">
    <location>
        <begin position="12"/>
        <end position="31"/>
    </location>
</feature>
<evidence type="ECO:0000256" key="1">
    <source>
        <dbReference type="ARBA" id="ARBA00022614"/>
    </source>
</evidence>
<dbReference type="PANTHER" id="PTHR48051:SF54">
    <property type="entry name" value="LEUCINE-RICH REPEAT-CONTAINING PROTEIN"/>
    <property type="match status" value="1"/>
</dbReference>